<dbReference type="Proteomes" id="UP000219338">
    <property type="component" value="Unassembled WGS sequence"/>
</dbReference>
<dbReference type="PROSITE" id="PS50048">
    <property type="entry name" value="ZN2_CY6_FUNGAL_2"/>
    <property type="match status" value="1"/>
</dbReference>
<dbReference type="GO" id="GO:0008270">
    <property type="term" value="F:zinc ion binding"/>
    <property type="evidence" value="ECO:0007669"/>
    <property type="project" value="InterPro"/>
</dbReference>
<evidence type="ECO:0000256" key="3">
    <source>
        <dbReference type="SAM" id="MobiDB-lite"/>
    </source>
</evidence>
<protein>
    <recommendedName>
        <fullName evidence="4">Zn(2)-C6 fungal-type domain-containing protein</fullName>
    </recommendedName>
</protein>
<dbReference type="PANTHER" id="PTHR37534">
    <property type="entry name" value="TRANSCRIPTIONAL ACTIVATOR PROTEIN UGA3"/>
    <property type="match status" value="1"/>
</dbReference>
<dbReference type="Pfam" id="PF11951">
    <property type="entry name" value="Fungal_trans_2"/>
    <property type="match status" value="1"/>
</dbReference>
<feature type="region of interest" description="Disordered" evidence="3">
    <location>
        <begin position="639"/>
        <end position="668"/>
    </location>
</feature>
<dbReference type="GO" id="GO:0005634">
    <property type="term" value="C:nucleus"/>
    <property type="evidence" value="ECO:0007669"/>
    <property type="project" value="UniProtKB-SubCell"/>
</dbReference>
<dbReference type="EMBL" id="FUEG01000001">
    <property type="protein sequence ID" value="SJK96791.1"/>
    <property type="molecule type" value="Genomic_DNA"/>
</dbReference>
<keyword evidence="2" id="KW-0539">Nucleus</keyword>
<dbReference type="STRING" id="47428.A0A284QK09"/>
<dbReference type="InterPro" id="IPR036864">
    <property type="entry name" value="Zn2-C6_fun-type_DNA-bd_sf"/>
</dbReference>
<keyword evidence="6" id="KW-1185">Reference proteome</keyword>
<feature type="region of interest" description="Disordered" evidence="3">
    <location>
        <begin position="750"/>
        <end position="786"/>
    </location>
</feature>
<gene>
    <name evidence="5" type="ORF">ARMOST_00037</name>
</gene>
<dbReference type="OrthoDB" id="5419315at2759"/>
<dbReference type="InterPro" id="IPR001138">
    <property type="entry name" value="Zn2Cys6_DnaBD"/>
</dbReference>
<evidence type="ECO:0000313" key="5">
    <source>
        <dbReference type="EMBL" id="SJK96791.1"/>
    </source>
</evidence>
<name>A0A284QK09_ARMOS</name>
<feature type="domain" description="Zn(2)-C6 fungal-type" evidence="4">
    <location>
        <begin position="676"/>
        <end position="706"/>
    </location>
</feature>
<sequence length="1297" mass="143916">MPEQHAHVLYTKLLLSRGHGYPLWTPEPDYSLCSAYVGRGICVGDVGIIRDDGGFDFIFNAFLEADDPVHEGGVPPNFSPLRTESPNPIRTIYFQHPRDSSVRSSHVSVKSLSLEASAEVPSIAGGGAGFEFTTSKDQAAVLILPQGGTRFDRKNLSSMRKYALEHAHEWYEYINSPNYLGREALNGSLCFVTGCDKTTAWGSAAMSKPSDTRQFSIKFLVGGLAEGRIALRSSWSTQEWTDTRIYPDQDIDMDAPLPVRENQGVFIRSFTISVREKSRITKILPGFRRPGGVQLVEMSGKSGNSPVIGSKAPYSDQRHDSLPGSAPVWKGNGDMICGSIVGNELMQLQISIINAHMKSFSESHQPESISDYPSTSSIPYGGMNIPVASQLSSGEQDHVVLQYFPERSTELLNPSVKFNEYILSTVPESDVVVTHDSAWMLPMLVADIFISGLSAPRFLMTGKPPSYVHSKRGRMKRTWYIKACVRMSTPDLKEIKMSTSFLSFGYARFFSCLFMPLSPLQVDAELPDYIDRFPTVNTSELVLEFAKGASYIFCEIPFSKESLQIQGARSSQVPQRPQFIHQDNLVMRYDGIGLVGCITEAGPVLRSSVPSTTVYNTSESIVAEINLLASPLTLYPVSMAPAPEDRESPSLSGSSRGTPTYNTVDLPRTPSASKGGCWTCRLRRKKCDEQREGDSCRTCVRLTIECLGWGPKRPEWMHDKQAVEAYKANIQAKLIRAGLIRGQPRTSMLQAHTAKPAPTSRPPTFHRLSASSPKTSEKSPSTASSSLALDVNLRPFDYHFDPPRMAGIPGPSSGFHQLPATSYSDSNVNSMDFGASIYQYTPQSSPDHSEPLDFDTGLYIAQHSNDQFDFNIRPPSPTQSFPLLPGQNSIQESHVMYFFEHVRKTNLPFSSNTLTNLTYTRIVQEPRGAVTNAVCALSSLHLTRMRVAQGLEAPDPNPEHSTAQYFHDEAALQLASGKQAKSRYADSDVIAALYLLCFSQMAGCTIDWRPMLAIAMEWITQTGLPTAENPKLLLANMSTSSQLLVKYTMWMDIFASFTLMKQPEYLALYKSLLDDQNGFWGRGLHMENLTGCPDEAMLALAEISGLARWKTSEQAKGSLNFRELVRRGDDIEQRLRNRQREPSNFGEQTPLHPNLMQTAMSDAGAISYPDQVMQSVGNVFRESALLYLHTIINEDNPAVPEIAASVNTITQLLHELEPSEIDRTLVFPVCLAGCMTSNSSHRDLLKSRLQSQDESIGNLLQTRLVMEAVWQKRGKSGSNACEWREILHERWPNLLLI</sequence>
<proteinExistence type="predicted"/>
<dbReference type="InterPro" id="IPR021858">
    <property type="entry name" value="Fun_TF"/>
</dbReference>
<dbReference type="PANTHER" id="PTHR37534:SF46">
    <property type="entry name" value="ZN(II)2CYS6 TRANSCRIPTION FACTOR (EUROFUNG)"/>
    <property type="match status" value="1"/>
</dbReference>
<accession>A0A284QK09</accession>
<comment type="subcellular location">
    <subcellularLocation>
        <location evidence="1">Nucleus</location>
    </subcellularLocation>
</comment>
<dbReference type="SUPFAM" id="SSF57701">
    <property type="entry name" value="Zn2/Cys6 DNA-binding domain"/>
    <property type="match status" value="1"/>
</dbReference>
<organism evidence="5 6">
    <name type="scientific">Armillaria ostoyae</name>
    <name type="common">Armillaria root rot fungus</name>
    <dbReference type="NCBI Taxonomy" id="47428"/>
    <lineage>
        <taxon>Eukaryota</taxon>
        <taxon>Fungi</taxon>
        <taxon>Dikarya</taxon>
        <taxon>Basidiomycota</taxon>
        <taxon>Agaricomycotina</taxon>
        <taxon>Agaricomycetes</taxon>
        <taxon>Agaricomycetidae</taxon>
        <taxon>Agaricales</taxon>
        <taxon>Marasmiineae</taxon>
        <taxon>Physalacriaceae</taxon>
        <taxon>Armillaria</taxon>
    </lineage>
</organism>
<dbReference type="CDD" id="cd00067">
    <property type="entry name" value="GAL4"/>
    <property type="match status" value="1"/>
</dbReference>
<evidence type="ECO:0000313" key="6">
    <source>
        <dbReference type="Proteomes" id="UP000219338"/>
    </source>
</evidence>
<evidence type="ECO:0000259" key="4">
    <source>
        <dbReference type="PROSITE" id="PS50048"/>
    </source>
</evidence>
<feature type="compositionally biased region" description="Polar residues" evidence="3">
    <location>
        <begin position="649"/>
        <end position="663"/>
    </location>
</feature>
<evidence type="ECO:0000256" key="1">
    <source>
        <dbReference type="ARBA" id="ARBA00004123"/>
    </source>
</evidence>
<feature type="compositionally biased region" description="Low complexity" evidence="3">
    <location>
        <begin position="769"/>
        <end position="786"/>
    </location>
</feature>
<evidence type="ECO:0000256" key="2">
    <source>
        <dbReference type="ARBA" id="ARBA00023242"/>
    </source>
</evidence>
<dbReference type="Pfam" id="PF00172">
    <property type="entry name" value="Zn_clus"/>
    <property type="match status" value="1"/>
</dbReference>
<dbReference type="PROSITE" id="PS00463">
    <property type="entry name" value="ZN2_CY6_FUNGAL_1"/>
    <property type="match status" value="1"/>
</dbReference>
<dbReference type="GO" id="GO:0000981">
    <property type="term" value="F:DNA-binding transcription factor activity, RNA polymerase II-specific"/>
    <property type="evidence" value="ECO:0007669"/>
    <property type="project" value="InterPro"/>
</dbReference>
<reference evidence="6" key="1">
    <citation type="journal article" date="2017" name="Nat. Ecol. Evol.">
        <title>Genome expansion and lineage-specific genetic innovations in the forest pathogenic fungi Armillaria.</title>
        <authorList>
            <person name="Sipos G."/>
            <person name="Prasanna A.N."/>
            <person name="Walter M.C."/>
            <person name="O'Connor E."/>
            <person name="Balint B."/>
            <person name="Krizsan K."/>
            <person name="Kiss B."/>
            <person name="Hess J."/>
            <person name="Varga T."/>
            <person name="Slot J."/>
            <person name="Riley R."/>
            <person name="Boka B."/>
            <person name="Rigling D."/>
            <person name="Barry K."/>
            <person name="Lee J."/>
            <person name="Mihaltcheva S."/>
            <person name="LaButti K."/>
            <person name="Lipzen A."/>
            <person name="Waldron R."/>
            <person name="Moloney N.M."/>
            <person name="Sperisen C."/>
            <person name="Kredics L."/>
            <person name="Vagvoelgyi C."/>
            <person name="Patrignani A."/>
            <person name="Fitzpatrick D."/>
            <person name="Nagy I."/>
            <person name="Doyle S."/>
            <person name="Anderson J.B."/>
            <person name="Grigoriev I.V."/>
            <person name="Gueldener U."/>
            <person name="Muensterkoetter M."/>
            <person name="Nagy L.G."/>
        </authorList>
    </citation>
    <scope>NUCLEOTIDE SEQUENCE [LARGE SCALE GENOMIC DNA]</scope>
    <source>
        <strain evidence="6">C18/9</strain>
    </source>
</reference>
<dbReference type="SMART" id="SM00066">
    <property type="entry name" value="GAL4"/>
    <property type="match status" value="1"/>
</dbReference>